<feature type="region of interest" description="Disordered" evidence="1">
    <location>
        <begin position="240"/>
        <end position="274"/>
    </location>
</feature>
<organism evidence="2 3">
    <name type="scientific">Prorocentrum cordatum</name>
    <dbReference type="NCBI Taxonomy" id="2364126"/>
    <lineage>
        <taxon>Eukaryota</taxon>
        <taxon>Sar</taxon>
        <taxon>Alveolata</taxon>
        <taxon>Dinophyceae</taxon>
        <taxon>Prorocentrales</taxon>
        <taxon>Prorocentraceae</taxon>
        <taxon>Prorocentrum</taxon>
    </lineage>
</organism>
<name>A0ABN9U7W1_9DINO</name>
<keyword evidence="3" id="KW-1185">Reference proteome</keyword>
<evidence type="ECO:0000313" key="3">
    <source>
        <dbReference type="Proteomes" id="UP001189429"/>
    </source>
</evidence>
<gene>
    <name evidence="2" type="ORF">PCOR1329_LOCUS45873</name>
</gene>
<feature type="compositionally biased region" description="Basic residues" evidence="1">
    <location>
        <begin position="308"/>
        <end position="318"/>
    </location>
</feature>
<comment type="caution">
    <text evidence="2">The sequence shown here is derived from an EMBL/GenBank/DDBJ whole genome shotgun (WGS) entry which is preliminary data.</text>
</comment>
<dbReference type="Proteomes" id="UP001189429">
    <property type="component" value="Unassembled WGS sequence"/>
</dbReference>
<evidence type="ECO:0000313" key="2">
    <source>
        <dbReference type="EMBL" id="CAK0855027.1"/>
    </source>
</evidence>
<feature type="compositionally biased region" description="Basic residues" evidence="1">
    <location>
        <begin position="247"/>
        <end position="256"/>
    </location>
</feature>
<sequence>MEGQVWELVEQVQRLTTESQQMRTEPQQRDLAIAEMRGQLQGQADRERGPRGEMMDPKVLHKAKPFDRQRASWKTFSSQYKAYLIAQDRKYRPLLEKSEYGAQDVDNVNLSAQGEELSTQLYFALVLVMPEDSVGEMIVRNSSSGEGAACWRQLQKEYNPNEAGNARAMWTNLTDAKFEMSGEPVSDLIKRGIFTKALKDHDELQTHVFRNSSRLNTYELLRAEVVSALMAERAVHDDPMDIGGLKGGKKPWRGRGKGKEGEGNTRPSNPNAGLECNYCHKKGHRSANFRKRIADEKKVAANNDKGKSQHRKKKVKEKKRVAAAAVKELERIDWKYTLPSYDYYICSSCKKLFEGKRWHYHEWSLDFCETCAEYCLDKHKHSNFD</sequence>
<feature type="region of interest" description="Disordered" evidence="1">
    <location>
        <begin position="298"/>
        <end position="318"/>
    </location>
</feature>
<reference evidence="2" key="1">
    <citation type="submission" date="2023-10" db="EMBL/GenBank/DDBJ databases">
        <authorList>
            <person name="Chen Y."/>
            <person name="Shah S."/>
            <person name="Dougan E. K."/>
            <person name="Thang M."/>
            <person name="Chan C."/>
        </authorList>
    </citation>
    <scope>NUCLEOTIDE SEQUENCE [LARGE SCALE GENOMIC DNA]</scope>
</reference>
<dbReference type="EMBL" id="CAUYUJ010015511">
    <property type="protein sequence ID" value="CAK0855027.1"/>
    <property type="molecule type" value="Genomic_DNA"/>
</dbReference>
<feature type="compositionally biased region" description="Basic and acidic residues" evidence="1">
    <location>
        <begin position="298"/>
        <end position="307"/>
    </location>
</feature>
<protein>
    <submittedName>
        <fullName evidence="2">Uncharacterized protein</fullName>
    </submittedName>
</protein>
<accession>A0ABN9U7W1</accession>
<evidence type="ECO:0000256" key="1">
    <source>
        <dbReference type="SAM" id="MobiDB-lite"/>
    </source>
</evidence>
<proteinExistence type="predicted"/>